<name>A0A5N0E8I4_9NOCA</name>
<feature type="compositionally biased region" description="Pro residues" evidence="1">
    <location>
        <begin position="2341"/>
        <end position="2356"/>
    </location>
</feature>
<feature type="region of interest" description="Disordered" evidence="1">
    <location>
        <begin position="1630"/>
        <end position="1652"/>
    </location>
</feature>
<feature type="region of interest" description="Disordered" evidence="1">
    <location>
        <begin position="849"/>
        <end position="884"/>
    </location>
</feature>
<dbReference type="Proteomes" id="UP000323876">
    <property type="component" value="Unassembled WGS sequence"/>
</dbReference>
<keyword evidence="3" id="KW-1185">Reference proteome</keyword>
<feature type="region of interest" description="Disordered" evidence="1">
    <location>
        <begin position="1292"/>
        <end position="1356"/>
    </location>
</feature>
<proteinExistence type="predicted"/>
<gene>
    <name evidence="2" type="ORF">F3087_29305</name>
</gene>
<comment type="caution">
    <text evidence="2">The sequence shown here is derived from an EMBL/GenBank/DDBJ whole genome shotgun (WGS) entry which is preliminary data.</text>
</comment>
<feature type="region of interest" description="Disordered" evidence="1">
    <location>
        <begin position="488"/>
        <end position="533"/>
    </location>
</feature>
<dbReference type="OrthoDB" id="4490406at2"/>
<sequence length="2356" mass="254096">MGGFVVHTSLPEPVQGIASSREPGTTRTPAPGSALAGFSGYYRVRPASPDPFPRATGHHRVSGQRVQVTGKAWPWPPGLDPFLLMVHSSARDEVCLVVDEVAQPVTDQALGSWLRGLPELSTTTRRLEDPVVVLTCSGGRVRQELADLLGRLVWFPHGLMSVGSGHAATGVRVSLHSAPSGHGGRFGSVYPQGPAGDRVRWAYRSLFTTDPAGWLVERSAPPGTAAPAGLRPYRFGEQRTYGLCYFDRRDYRSRFAALNARLGSSHVAWTPNHAYQPGTRARTDPLTGTLPATARPWHSRELGGLPFGLHDTAIVVGYFADGRFAVYDARQDVTYWETPTTFGQRLRKDLTAGGAPMPARVLLLTDFDAVPATARQQIAQDLDGAELIAVSTPATLFLDEKDTGGGTPTARIALLPATSTAAPQVWTTTTAAGTSTTRSEHESDWETVSDGDSIHSYLTTGYDETRDDASDSEDSAYRARRAAWVRGKRRVGDPQDPHDVPDIDDESARTTPEEPKREIPTIEITPPDGMSDPIRDFGTRRDGSQDLNHITAVPQETVEWLHEQVFRTVEGDRGADEGFRAEVRRVLSGRLLSSEWARLLSESGMPLRVKYRGRSHPVSLRVSLRALGPSEEQIEPLRDGPPVGIQRWAFWISDTGDSGGSSDLRAFSYAHAIRWGTGNEKLSSVTLTPEVDIVHNQLSTGVSVGATVQPMTIIRSKGRSWPFDYDMVWELRANDGPSGPASPKPPAGQWRTATADAPNKLLVWFPGYMSKSGETPRIDPGDDTTIPAPMDRLRDDVPLHGVTTFPDHDKLLADVMASFDEHFDGLSDNSAEQLREFFSEGNVRSMIPMSWDRPAASGTDGEAETDMTDSSADSETDDSGWKVKDGSVESPIFYTASGTPIGYLEITTDLRGGTEPTGPTTEKSVLESYVLRSLRSQGSSTIANSLGAGASLSLGFGGTQTDPATGTPSRGGQIALKGGLSQHFSHTLNYGGSARTAHSLRTGEPLLHVTPTMTVRVRLVRPDGPPIEPKPESPMDGGRDYPIHLLVPSRATLGAAPTETRYAPAEIVHLEQLGVSTTPLRVDGVEPLLLEAGQWLSDHGFFPTDRATASRLDAATLNATHAQRLNNLRKFNQLSNALGRRSALDEMIEGGTAVWFELPTPTGTERVSMNLAAERRYPTPGDRYDGVEHTWTLPKVQTLNYTGSTIAGDEQFTETPRAWKVGASGSITNPLDNTEHLWFQNLTPDYTFSDQSSNTQESTAGTGHEYYTLSPTEDGTQVFTVPVTYRMRISHSHADRHDHSHSRGAGLAPSSADGTVRLAVPTYRTTTERPSSAAEPADPIVRDLTGEDTTNLSLPSRGRTLEQGVLRIPETALLDRVGGSLVLRKTVLDLIDGLALEAAENARTDPALPGSYPADVAPAPHGFATDPAISGADDAAGEMSESAVDTRPRRRIPGEFPDGPAEFALPLWNTDTDPAIRFLRDLESGTLPAQAAREAHPSIEARPDANNTERQTHTDSMWSALSEMVLDGAHWAVDNAAGTVRWVWRTALGEPATNPESMAHELTHTALSPHHVNANALRMFRDSYVIEGANTPGALAGTDITIEVTGYLTDVQLLSQPPKMDGERWLQSVNGSAHTESTQRGHQTGATYTGSEGNYTSSAVGGGAYHYQTSNTKSATTNDNSAVFRVTTEDTTAVHRFSAAAHYVVTVRVGNRNFATGVLAGGLRAERTRTIDIPDAVEFLLMDNDLQNHPDLLALVSAHSLMTGTDYAVTEANEPDRGLPTSFVESGKLGFGTVTDVHLEGGRNDLRDLAQQLVEEHAPGATTPGTANYQPGVLTRINEHTTTLGLRTLPNAGDEAAVFHFIDRSSWLGPRLVEVKFSAHPDPAEKWSEVRGKRVTVTSGLDNIFGHATGDGAALGGATRVATTQTRGHRVDGILGGQINGHRPKVDLAVQRQSSVTAFQHSSREIRAWQSTLGNTSEFRMPYLYVVEVSSRPLDEALLTYLVHRGINSLAATGQALGVLPPLDVSQLTTPTLSVGRSARTAQVLIRFNTSETPPDDSVLTRTDPAIYRFDPAAPGEGEAISYDIRSRLGGPPWIPSRPIEIYDFDGVGQLAQALRLVDPSLDTSGQALANRSSEGMFIRLTTLVESGRLTVHGPAASAPFLTAVAPEGGHRPPDPAPHTGNDHDTTTSVKFTLYSPRIEKTSKDTAIHRVEWSGDGFGAQVDNTLSTTAAFGVNVRYTGEGSQRGTFNTPLTGEHAGHGQSGTVTSNRRELLRFGTPMETANGGTTGHRIRARGVLEIRGPKGTLWVSGDLLLRSTETPPPETISFPPNREHPGTAQPEPAQPPDAPPDIPFRLT</sequence>
<organism evidence="2 3">
    <name type="scientific">Nocardia colli</name>
    <dbReference type="NCBI Taxonomy" id="2545717"/>
    <lineage>
        <taxon>Bacteria</taxon>
        <taxon>Bacillati</taxon>
        <taxon>Actinomycetota</taxon>
        <taxon>Actinomycetes</taxon>
        <taxon>Mycobacteriales</taxon>
        <taxon>Nocardiaceae</taxon>
        <taxon>Nocardia</taxon>
    </lineage>
</organism>
<feature type="region of interest" description="Disordered" evidence="1">
    <location>
        <begin position="2315"/>
        <end position="2356"/>
    </location>
</feature>
<feature type="region of interest" description="Disordered" evidence="1">
    <location>
        <begin position="1"/>
        <end position="32"/>
    </location>
</feature>
<feature type="region of interest" description="Disordered" evidence="1">
    <location>
        <begin position="1248"/>
        <end position="1269"/>
    </location>
</feature>
<feature type="region of interest" description="Disordered" evidence="1">
    <location>
        <begin position="1488"/>
        <end position="1513"/>
    </location>
</feature>
<accession>A0A5N0E8I4</accession>
<evidence type="ECO:0000313" key="3">
    <source>
        <dbReference type="Proteomes" id="UP000323876"/>
    </source>
</evidence>
<feature type="region of interest" description="Disordered" evidence="1">
    <location>
        <begin position="2168"/>
        <end position="2188"/>
    </location>
</feature>
<feature type="compositionally biased region" description="Basic and acidic residues" evidence="1">
    <location>
        <begin position="490"/>
        <end position="520"/>
    </location>
</feature>
<feature type="compositionally biased region" description="Acidic residues" evidence="1">
    <location>
        <begin position="861"/>
        <end position="878"/>
    </location>
</feature>
<evidence type="ECO:0000256" key="1">
    <source>
        <dbReference type="SAM" id="MobiDB-lite"/>
    </source>
</evidence>
<dbReference type="EMBL" id="VXLC01000015">
    <property type="protein sequence ID" value="KAA8885727.1"/>
    <property type="molecule type" value="Genomic_DNA"/>
</dbReference>
<feature type="compositionally biased region" description="Low complexity" evidence="1">
    <location>
        <begin position="427"/>
        <end position="437"/>
    </location>
</feature>
<feature type="compositionally biased region" description="Basic and acidic residues" evidence="1">
    <location>
        <begin position="1493"/>
        <end position="1503"/>
    </location>
</feature>
<feature type="region of interest" description="Disordered" evidence="1">
    <location>
        <begin position="424"/>
        <end position="474"/>
    </location>
</feature>
<reference evidence="2 3" key="1">
    <citation type="submission" date="2019-09" db="EMBL/GenBank/DDBJ databases">
        <authorList>
            <person name="Wang X."/>
        </authorList>
    </citation>
    <scope>NUCLEOTIDE SEQUENCE [LARGE SCALE GENOMIC DNA]</scope>
    <source>
        <strain evidence="2 3">CICC 11023</strain>
    </source>
</reference>
<evidence type="ECO:0000313" key="2">
    <source>
        <dbReference type="EMBL" id="KAA8885727.1"/>
    </source>
</evidence>
<dbReference type="RefSeq" id="WP_150405285.1">
    <property type="nucleotide sequence ID" value="NZ_VXLC01000015.1"/>
</dbReference>
<feature type="compositionally biased region" description="Polar residues" evidence="1">
    <location>
        <begin position="1248"/>
        <end position="1261"/>
    </location>
</feature>
<protein>
    <submittedName>
        <fullName evidence="2">Uncharacterized protein</fullName>
    </submittedName>
</protein>